<dbReference type="OrthoDB" id="9816288at2"/>
<dbReference type="InterPro" id="IPR002941">
    <property type="entry name" value="DNA_methylase_N4/N6"/>
</dbReference>
<comment type="similarity">
    <text evidence="1 4">Belongs to the N(4)/N(6)-methyltransferase family.</text>
</comment>
<dbReference type="GO" id="GO:0008170">
    <property type="term" value="F:N-methyltransferase activity"/>
    <property type="evidence" value="ECO:0007669"/>
    <property type="project" value="InterPro"/>
</dbReference>
<dbReference type="PRINTS" id="PR00508">
    <property type="entry name" value="S21N4MTFRASE"/>
</dbReference>
<evidence type="ECO:0000313" key="6">
    <source>
        <dbReference type="EMBL" id="SDK24010.1"/>
    </source>
</evidence>
<dbReference type="SUPFAM" id="SSF53335">
    <property type="entry name" value="S-adenosyl-L-methionine-dependent methyltransferases"/>
    <property type="match status" value="1"/>
</dbReference>
<dbReference type="InterPro" id="IPR001091">
    <property type="entry name" value="RM_Methyltransferase"/>
</dbReference>
<protein>
    <recommendedName>
        <fullName evidence="4">Methyltransferase</fullName>
        <ecNumber evidence="4">2.1.1.-</ecNumber>
    </recommendedName>
</protein>
<evidence type="ECO:0000256" key="2">
    <source>
        <dbReference type="ARBA" id="ARBA00022603"/>
    </source>
</evidence>
<gene>
    <name evidence="6" type="ORF">SAMN05192566_0765</name>
</gene>
<dbReference type="EC" id="2.1.1.-" evidence="4"/>
<evidence type="ECO:0000256" key="4">
    <source>
        <dbReference type="RuleBase" id="RU362026"/>
    </source>
</evidence>
<keyword evidence="2 6" id="KW-0489">Methyltransferase</keyword>
<dbReference type="InterPro" id="IPR029063">
    <property type="entry name" value="SAM-dependent_MTases_sf"/>
</dbReference>
<accession>A0A1G9ABU8</accession>
<reference evidence="7" key="1">
    <citation type="submission" date="2016-10" db="EMBL/GenBank/DDBJ databases">
        <authorList>
            <person name="Varghese N."/>
            <person name="Submissions S."/>
        </authorList>
    </citation>
    <scope>NUCLEOTIDE SEQUENCE [LARGE SCALE GENOMIC DNA]</scope>
    <source>
        <strain evidence="7">CBMB127</strain>
    </source>
</reference>
<dbReference type="EMBL" id="FNFX01000001">
    <property type="protein sequence ID" value="SDK24010.1"/>
    <property type="molecule type" value="Genomic_DNA"/>
</dbReference>
<sequence length="260" mass="30399">MNMIADAFLKEVKKETNSYIKNIDSLIGMSSIPDNHIDLVLTDPPYNIADAGKLTKIGNKVVSNKEAWGNDFQDKWETLDQYYEWLKPFISEYVRVMKDNGSMILFLDRKYTGLITHYIERDFDLNFKNKIYFHKNNPLPHMRKNNYRSSIEEAVWFTKSKQYQFNFGIQSEMTQVYKGNIGHGKNTKHPTEKYSWMIEPLIKNHTKEGDVILDSFSGSGAIVYQALKTNRKAIGFEKSKKFYDMSKQHITSKQLSINFE</sequence>
<evidence type="ECO:0000256" key="3">
    <source>
        <dbReference type="ARBA" id="ARBA00022679"/>
    </source>
</evidence>
<keyword evidence="3 6" id="KW-0808">Transferase</keyword>
<feature type="domain" description="DNA methylase N-4/N-6" evidence="5">
    <location>
        <begin position="37"/>
        <end position="247"/>
    </location>
</feature>
<dbReference type="GO" id="GO:0003677">
    <property type="term" value="F:DNA binding"/>
    <property type="evidence" value="ECO:0007669"/>
    <property type="project" value="InterPro"/>
</dbReference>
<dbReference type="Gene3D" id="3.40.50.150">
    <property type="entry name" value="Vaccinia Virus protein VP39"/>
    <property type="match status" value="1"/>
</dbReference>
<dbReference type="STRING" id="492660.SAMN05192566_0765"/>
<dbReference type="Proteomes" id="UP000198629">
    <property type="component" value="Unassembled WGS sequence"/>
</dbReference>
<dbReference type="PROSITE" id="PS00092">
    <property type="entry name" value="N6_MTASE"/>
    <property type="match status" value="1"/>
</dbReference>
<evidence type="ECO:0000256" key="1">
    <source>
        <dbReference type="ARBA" id="ARBA00006594"/>
    </source>
</evidence>
<dbReference type="Pfam" id="PF01555">
    <property type="entry name" value="N6_N4_Mtase"/>
    <property type="match status" value="1"/>
</dbReference>
<evidence type="ECO:0000259" key="5">
    <source>
        <dbReference type="Pfam" id="PF01555"/>
    </source>
</evidence>
<dbReference type="AlphaFoldDB" id="A0A1G9ABU8"/>
<keyword evidence="7" id="KW-1185">Reference proteome</keyword>
<dbReference type="RefSeq" id="WP_091470188.1">
    <property type="nucleotide sequence ID" value="NZ_FNFX01000001.1"/>
</dbReference>
<proteinExistence type="inferred from homology"/>
<name>A0A1G9ABU8_9PROT</name>
<evidence type="ECO:0000313" key="7">
    <source>
        <dbReference type="Proteomes" id="UP000198629"/>
    </source>
</evidence>
<organism evidence="6 7">
    <name type="scientific">Methylophilus rhizosphaerae</name>
    <dbReference type="NCBI Taxonomy" id="492660"/>
    <lineage>
        <taxon>Bacteria</taxon>
        <taxon>Pseudomonadati</taxon>
        <taxon>Pseudomonadota</taxon>
        <taxon>Betaproteobacteria</taxon>
        <taxon>Nitrosomonadales</taxon>
        <taxon>Methylophilaceae</taxon>
        <taxon>Methylophilus</taxon>
    </lineage>
</organism>
<dbReference type="GO" id="GO:0032259">
    <property type="term" value="P:methylation"/>
    <property type="evidence" value="ECO:0007669"/>
    <property type="project" value="UniProtKB-KW"/>
</dbReference>
<dbReference type="InterPro" id="IPR002052">
    <property type="entry name" value="DNA_methylase_N6_adenine_CS"/>
</dbReference>